<sequence length="82" mass="9658">MSFWVNYIVFHLFITFSDTILFKGERKEGILNSSLCINSLREISSIHLQVVEHHSKILSFSIQHEHLNLVFDKNFINIKIIN</sequence>
<keyword evidence="2" id="KW-1185">Reference proteome</keyword>
<name>A0A074L0K7_9BACT</name>
<organism evidence="1 2">
    <name type="scientific">Anditalea andensis</name>
    <dbReference type="NCBI Taxonomy" id="1048983"/>
    <lineage>
        <taxon>Bacteria</taxon>
        <taxon>Pseudomonadati</taxon>
        <taxon>Bacteroidota</taxon>
        <taxon>Cytophagia</taxon>
        <taxon>Cytophagales</taxon>
        <taxon>Cytophagaceae</taxon>
        <taxon>Anditalea</taxon>
    </lineage>
</organism>
<protein>
    <submittedName>
        <fullName evidence="1">Uncharacterized protein</fullName>
    </submittedName>
</protein>
<dbReference type="STRING" id="1048983.EL17_22330"/>
<gene>
    <name evidence="1" type="ORF">EL17_22330</name>
</gene>
<dbReference type="EMBL" id="JMIH01000004">
    <property type="protein sequence ID" value="KEO75766.1"/>
    <property type="molecule type" value="Genomic_DNA"/>
</dbReference>
<evidence type="ECO:0000313" key="2">
    <source>
        <dbReference type="Proteomes" id="UP000027821"/>
    </source>
</evidence>
<dbReference type="AlphaFoldDB" id="A0A074L0K7"/>
<comment type="caution">
    <text evidence="1">The sequence shown here is derived from an EMBL/GenBank/DDBJ whole genome shotgun (WGS) entry which is preliminary data.</text>
</comment>
<proteinExistence type="predicted"/>
<evidence type="ECO:0000313" key="1">
    <source>
        <dbReference type="EMBL" id="KEO75766.1"/>
    </source>
</evidence>
<accession>A0A074L0K7</accession>
<reference evidence="1 2" key="1">
    <citation type="submission" date="2014-04" db="EMBL/GenBank/DDBJ databases">
        <title>Characterization and application of a salt tolerant electro-active bacterium.</title>
        <authorList>
            <person name="Yang L."/>
            <person name="Wei S."/>
            <person name="Tay Q.X.M."/>
        </authorList>
    </citation>
    <scope>NUCLEOTIDE SEQUENCE [LARGE SCALE GENOMIC DNA]</scope>
    <source>
        <strain evidence="1 2">LY1</strain>
    </source>
</reference>
<dbReference type="Proteomes" id="UP000027821">
    <property type="component" value="Unassembled WGS sequence"/>
</dbReference>